<evidence type="ECO:0000313" key="2">
    <source>
        <dbReference type="Proteomes" id="UP000789901"/>
    </source>
</evidence>
<proteinExistence type="predicted"/>
<reference evidence="1 2" key="1">
    <citation type="submission" date="2021-06" db="EMBL/GenBank/DDBJ databases">
        <authorList>
            <person name="Kallberg Y."/>
            <person name="Tangrot J."/>
            <person name="Rosling A."/>
        </authorList>
    </citation>
    <scope>NUCLEOTIDE SEQUENCE [LARGE SCALE GENOMIC DNA]</scope>
    <source>
        <strain evidence="1 2">120-4 pot B 10/14</strain>
    </source>
</reference>
<dbReference type="EMBL" id="CAJVQB010089389">
    <property type="protein sequence ID" value="CAG8847809.1"/>
    <property type="molecule type" value="Genomic_DNA"/>
</dbReference>
<gene>
    <name evidence="1" type="ORF">GMARGA_LOCUS38860</name>
</gene>
<name>A0ABN7X4E8_GIGMA</name>
<accession>A0ABN7X4E8</accession>
<comment type="caution">
    <text evidence="1">The sequence shown here is derived from an EMBL/GenBank/DDBJ whole genome shotgun (WGS) entry which is preliminary data.</text>
</comment>
<keyword evidence="2" id="KW-1185">Reference proteome</keyword>
<evidence type="ECO:0000313" key="1">
    <source>
        <dbReference type="EMBL" id="CAG8847809.1"/>
    </source>
</evidence>
<organism evidence="1 2">
    <name type="scientific">Gigaspora margarita</name>
    <dbReference type="NCBI Taxonomy" id="4874"/>
    <lineage>
        <taxon>Eukaryota</taxon>
        <taxon>Fungi</taxon>
        <taxon>Fungi incertae sedis</taxon>
        <taxon>Mucoromycota</taxon>
        <taxon>Glomeromycotina</taxon>
        <taxon>Glomeromycetes</taxon>
        <taxon>Diversisporales</taxon>
        <taxon>Gigasporaceae</taxon>
        <taxon>Gigaspora</taxon>
    </lineage>
</organism>
<sequence length="118" mass="13650">KCNDPIYLLFTPQIPRSQAHNDQTSLCPQDVIRINQNYQEVKYTIFPQFIIDEINTSLAKIKKLTDIDIQLLSQNALDTNTYPDSIQAITGLKNTIYLARNLELENEKKETINRAILR</sequence>
<protein>
    <submittedName>
        <fullName evidence="1">9697_t:CDS:1</fullName>
    </submittedName>
</protein>
<feature type="non-terminal residue" evidence="1">
    <location>
        <position position="1"/>
    </location>
</feature>
<dbReference type="Proteomes" id="UP000789901">
    <property type="component" value="Unassembled WGS sequence"/>
</dbReference>